<dbReference type="PANTHER" id="PTHR44591:SF3">
    <property type="entry name" value="RESPONSE REGULATORY DOMAIN-CONTAINING PROTEIN"/>
    <property type="match status" value="1"/>
</dbReference>
<dbReference type="Pfam" id="PF00072">
    <property type="entry name" value="Response_reg"/>
    <property type="match status" value="1"/>
</dbReference>
<feature type="modified residue" description="4-aspartylphosphate" evidence="2">
    <location>
        <position position="53"/>
    </location>
</feature>
<dbReference type="Proteomes" id="UP000034235">
    <property type="component" value="Unassembled WGS sequence"/>
</dbReference>
<feature type="domain" description="Response regulatory" evidence="3">
    <location>
        <begin position="3"/>
        <end position="118"/>
    </location>
</feature>
<evidence type="ECO:0000313" key="4">
    <source>
        <dbReference type="EMBL" id="KKQ65957.1"/>
    </source>
</evidence>
<name>A0A0G0JGU6_9BACT</name>
<comment type="caution">
    <text evidence="4">The sequence shown here is derived from an EMBL/GenBank/DDBJ whole genome shotgun (WGS) entry which is preliminary data.</text>
</comment>
<dbReference type="InterPro" id="IPR050595">
    <property type="entry name" value="Bact_response_regulator"/>
</dbReference>
<evidence type="ECO:0000313" key="5">
    <source>
        <dbReference type="Proteomes" id="UP000034235"/>
    </source>
</evidence>
<dbReference type="Gene3D" id="3.40.50.2300">
    <property type="match status" value="1"/>
</dbReference>
<dbReference type="GO" id="GO:0000160">
    <property type="term" value="P:phosphorelay signal transduction system"/>
    <property type="evidence" value="ECO:0007669"/>
    <property type="project" value="InterPro"/>
</dbReference>
<proteinExistence type="predicted"/>
<reference evidence="4 5" key="1">
    <citation type="journal article" date="2015" name="Nature">
        <title>rRNA introns, odd ribosomes, and small enigmatic genomes across a large radiation of phyla.</title>
        <authorList>
            <person name="Brown C.T."/>
            <person name="Hug L.A."/>
            <person name="Thomas B.C."/>
            <person name="Sharon I."/>
            <person name="Castelle C.J."/>
            <person name="Singh A."/>
            <person name="Wilkins M.J."/>
            <person name="Williams K.H."/>
            <person name="Banfield J.F."/>
        </authorList>
    </citation>
    <scope>NUCLEOTIDE SEQUENCE [LARGE SCALE GENOMIC DNA]</scope>
</reference>
<dbReference type="SUPFAM" id="SSF52172">
    <property type="entry name" value="CheY-like"/>
    <property type="match status" value="1"/>
</dbReference>
<dbReference type="PROSITE" id="PS50110">
    <property type="entry name" value="RESPONSE_REGULATORY"/>
    <property type="match status" value="1"/>
</dbReference>
<evidence type="ECO:0000259" key="3">
    <source>
        <dbReference type="PROSITE" id="PS50110"/>
    </source>
</evidence>
<gene>
    <name evidence="4" type="ORF">US86_C0007G0002</name>
</gene>
<dbReference type="PANTHER" id="PTHR44591">
    <property type="entry name" value="STRESS RESPONSE REGULATOR PROTEIN 1"/>
    <property type="match status" value="1"/>
</dbReference>
<evidence type="ECO:0000256" key="2">
    <source>
        <dbReference type="PROSITE-ProRule" id="PRU00169"/>
    </source>
</evidence>
<dbReference type="EMBL" id="LBUP01000007">
    <property type="protein sequence ID" value="KKQ65957.1"/>
    <property type="molecule type" value="Genomic_DNA"/>
</dbReference>
<organism evidence="4 5">
    <name type="scientific">Candidatus Daviesbacteria bacterium GW2011_GWA2_38_24</name>
    <dbReference type="NCBI Taxonomy" id="1618422"/>
    <lineage>
        <taxon>Bacteria</taxon>
        <taxon>Candidatus Daviesiibacteriota</taxon>
    </lineage>
</organism>
<sequence length="118" mass="13376">MKKILVIEDDEGVLEAFKVMLEFEGYDVEVLVKNGQDIKDRIKTSKPDLLILDMLLSGSDGRDITKDLRQDKKTKDIPIIMVSAHPDTEDSALKAGASDFLAKPFDMQELFKKIEKYT</sequence>
<evidence type="ECO:0000256" key="1">
    <source>
        <dbReference type="ARBA" id="ARBA00022553"/>
    </source>
</evidence>
<accession>A0A0G0JGU6</accession>
<dbReference type="InterPro" id="IPR011006">
    <property type="entry name" value="CheY-like_superfamily"/>
</dbReference>
<dbReference type="SMART" id="SM00448">
    <property type="entry name" value="REC"/>
    <property type="match status" value="1"/>
</dbReference>
<dbReference type="InterPro" id="IPR001789">
    <property type="entry name" value="Sig_transdc_resp-reg_receiver"/>
</dbReference>
<keyword evidence="1 2" id="KW-0597">Phosphoprotein</keyword>
<dbReference type="AlphaFoldDB" id="A0A0G0JGU6"/>
<protein>
    <submittedName>
        <fullName evidence="4">Response regulator receiver</fullName>
    </submittedName>
</protein>